<comment type="caution">
    <text evidence="1">The sequence shown here is derived from an EMBL/GenBank/DDBJ whole genome shotgun (WGS) entry which is preliminary data.</text>
</comment>
<dbReference type="Proteomes" id="UP000616769">
    <property type="component" value="Unassembled WGS sequence"/>
</dbReference>
<name>A0A132ADJ3_SARSC</name>
<organism evidence="1 2">
    <name type="scientific">Sarcoptes scabiei</name>
    <name type="common">Itch mite</name>
    <name type="synonym">Acarus scabiei</name>
    <dbReference type="NCBI Taxonomy" id="52283"/>
    <lineage>
        <taxon>Eukaryota</taxon>
        <taxon>Metazoa</taxon>
        <taxon>Ecdysozoa</taxon>
        <taxon>Arthropoda</taxon>
        <taxon>Chelicerata</taxon>
        <taxon>Arachnida</taxon>
        <taxon>Acari</taxon>
        <taxon>Acariformes</taxon>
        <taxon>Sarcoptiformes</taxon>
        <taxon>Astigmata</taxon>
        <taxon>Psoroptidia</taxon>
        <taxon>Sarcoptoidea</taxon>
        <taxon>Sarcoptidae</taxon>
        <taxon>Sarcoptinae</taxon>
        <taxon>Sarcoptes</taxon>
    </lineage>
</organism>
<gene>
    <name evidence="1" type="ORF">QR98_0075860</name>
</gene>
<reference evidence="1 2" key="1">
    <citation type="journal article" date="2015" name="Parasit. Vectors">
        <title>Draft genome of the scabies mite.</title>
        <authorList>
            <person name="Rider S.D.Jr."/>
            <person name="Morgan M.S."/>
            <person name="Arlian L.G."/>
        </authorList>
    </citation>
    <scope>NUCLEOTIDE SEQUENCE [LARGE SCALE GENOMIC DNA]</scope>
    <source>
        <strain evidence="1">Arlian Lab</strain>
    </source>
</reference>
<evidence type="ECO:0000313" key="1">
    <source>
        <dbReference type="EMBL" id="KPM09056.1"/>
    </source>
</evidence>
<accession>A0A132ADJ3</accession>
<dbReference type="VEuPathDB" id="VectorBase:SSCA003967"/>
<sequence>MKYSNENVFNSALELMRILDSDVVDSKFRTHLQNQYVSRILPGLVSHKKYCEENQQQTYTNFIAGLRYYVNFLITNEQLEMNDVEPLETKLLEAISTIGEHYGWNVFEKNQLLVKDFEQNINNLISYIQKFYSKEDNVLDLSNDKQVDQSIILNSISMFVILFGRFKVKIQNSVILERLSLNLQSMKTPMNIKKQKLMMSVPDIFCFDKDLLKTIDLVLRFNTTIDFLHQEFNDLISRINLNQNYYYVQYKIFNAFYTENYNNGWKLLQSIKFFDTKEDENDIQTQSQYSTLISMLKYHLQCLVFSNKMNNLDELYHHIIELIKLLDVQANQMHSNNSTIKFRHLLPSVSNQCSKSNQINNQKKVNDISYCDAELFGGNQTNRKSKQILIIQPTIESVIGVLVDACFIMFAAIKHEDSFFLGSKIILSQYQWPYFYQIFTQTFNAIVNIFKTLRESNQPISFRYPLFSTYYFVTDVLEEIEALSNDYDPICLQLDPDSFLDTREKIHEFSLKMLNRSENFVQTELIYEFIGKQILPYIQSIPSIA</sequence>
<dbReference type="AlphaFoldDB" id="A0A132ADJ3"/>
<protein>
    <submittedName>
        <fullName evidence="1">Uncharacterized protein</fullName>
    </submittedName>
</protein>
<proteinExistence type="predicted"/>
<dbReference type="EMBL" id="JXLN01013060">
    <property type="protein sequence ID" value="KPM09056.1"/>
    <property type="molecule type" value="Genomic_DNA"/>
</dbReference>
<dbReference type="OrthoDB" id="18145at2759"/>
<evidence type="ECO:0000313" key="2">
    <source>
        <dbReference type="Proteomes" id="UP000616769"/>
    </source>
</evidence>